<proteinExistence type="predicted"/>
<dbReference type="AlphaFoldDB" id="A0A2W1N8Q9"/>
<reference evidence="2" key="1">
    <citation type="submission" date="2018-06" db="EMBL/GenBank/DDBJ databases">
        <title>Paenibacillus xerothermodurans sp. nov. an extremely dry heat resistant spore forming bacterium isolated from the soil of Cape Canaveral, Florida.</title>
        <authorList>
            <person name="Seuylemezian A."/>
            <person name="Kaur N."/>
            <person name="Patil P."/>
            <person name="Patil P."/>
            <person name="Mayilraj S."/>
            <person name="Vaishampayan P."/>
        </authorList>
    </citation>
    <scope>NUCLEOTIDE SEQUENCE [LARGE SCALE GENOMIC DNA]</scope>
    <source>
        <strain evidence="2">ATCC 27380</strain>
    </source>
</reference>
<dbReference type="RefSeq" id="WP_089200861.1">
    <property type="nucleotide sequence ID" value="NZ_NHRJ02000010.1"/>
</dbReference>
<dbReference type="OrthoDB" id="2474051at2"/>
<dbReference type="EMBL" id="NHRJ02000010">
    <property type="protein sequence ID" value="PZE20040.1"/>
    <property type="molecule type" value="Genomic_DNA"/>
</dbReference>
<sequence>MNDIFTLLLFGGIFILGVAFLDRFTKSKEAQDERGKIIQYQVQSFLFQFTYCGVGVLLALETGGMLTSEQFRNSILYLMLSTFLVGAVYLFWRRKRG</sequence>
<dbReference type="Proteomes" id="UP000214746">
    <property type="component" value="Unassembled WGS sequence"/>
</dbReference>
<organism evidence="2 3">
    <name type="scientific">Paenibacillus xerothermodurans</name>
    <dbReference type="NCBI Taxonomy" id="1977292"/>
    <lineage>
        <taxon>Bacteria</taxon>
        <taxon>Bacillati</taxon>
        <taxon>Bacillota</taxon>
        <taxon>Bacilli</taxon>
        <taxon>Bacillales</taxon>
        <taxon>Paenibacillaceae</taxon>
        <taxon>Paenibacillus</taxon>
    </lineage>
</organism>
<accession>A0A2W1N8Q9</accession>
<evidence type="ECO:0000313" key="2">
    <source>
        <dbReference type="EMBL" id="PZE20040.1"/>
    </source>
</evidence>
<keyword evidence="1" id="KW-0472">Membrane</keyword>
<keyword evidence="1" id="KW-1133">Transmembrane helix</keyword>
<keyword evidence="1" id="KW-0812">Transmembrane</keyword>
<feature type="transmembrane region" description="Helical" evidence="1">
    <location>
        <begin position="6"/>
        <end position="24"/>
    </location>
</feature>
<evidence type="ECO:0000256" key="1">
    <source>
        <dbReference type="SAM" id="Phobius"/>
    </source>
</evidence>
<feature type="transmembrane region" description="Helical" evidence="1">
    <location>
        <begin position="74"/>
        <end position="92"/>
    </location>
</feature>
<evidence type="ECO:0000313" key="3">
    <source>
        <dbReference type="Proteomes" id="UP000214746"/>
    </source>
</evidence>
<protein>
    <recommendedName>
        <fullName evidence="4">DUF3784 domain-containing protein</fullName>
    </recommendedName>
</protein>
<gene>
    <name evidence="2" type="ORF">CBW46_015275</name>
</gene>
<comment type="caution">
    <text evidence="2">The sequence shown here is derived from an EMBL/GenBank/DDBJ whole genome shotgun (WGS) entry which is preliminary data.</text>
</comment>
<evidence type="ECO:0008006" key="4">
    <source>
        <dbReference type="Google" id="ProtNLM"/>
    </source>
</evidence>
<name>A0A2W1N8Q9_PAEXE</name>
<keyword evidence="3" id="KW-1185">Reference proteome</keyword>
<feature type="transmembrane region" description="Helical" evidence="1">
    <location>
        <begin position="45"/>
        <end position="68"/>
    </location>
</feature>